<reference evidence="2 3" key="1">
    <citation type="submission" date="2024-01" db="EMBL/GenBank/DDBJ databases">
        <authorList>
            <person name="Waweru B."/>
        </authorList>
    </citation>
    <scope>NUCLEOTIDE SEQUENCE [LARGE SCALE GENOMIC DNA]</scope>
</reference>
<proteinExistence type="predicted"/>
<dbReference type="Pfam" id="PF08268">
    <property type="entry name" value="FBA_3"/>
    <property type="match status" value="1"/>
</dbReference>
<dbReference type="AlphaFoldDB" id="A0AAV1RC90"/>
<dbReference type="NCBIfam" id="TIGR01640">
    <property type="entry name" value="F_box_assoc_1"/>
    <property type="match status" value="1"/>
</dbReference>
<name>A0AAV1RC90_9ROSI</name>
<protein>
    <recommendedName>
        <fullName evidence="1">F-box associated beta-propeller type 3 domain-containing protein</fullName>
    </recommendedName>
</protein>
<accession>A0AAV1RC90</accession>
<evidence type="ECO:0000313" key="3">
    <source>
        <dbReference type="Proteomes" id="UP001314170"/>
    </source>
</evidence>
<dbReference type="InterPro" id="IPR013187">
    <property type="entry name" value="F-box-assoc_dom_typ3"/>
</dbReference>
<sequence>MIRTLNLTLSSRILYLVQPEHEQDFDQTATAIAQLEMVHTGKNVATVMSNLKRGPKKDNGIRVKPKDLKSEIEFSRESKDHIDCGFGFSPVTSQYKVVRIFSQYKSDVVRGEEWYDGRLAGIRTLGTGSWRSIGSAPFSVFKLAFPTYLKGALQWLCLDFKSSEFIVSFDMDKEHFQ</sequence>
<dbReference type="EMBL" id="CAWUPB010000913">
    <property type="protein sequence ID" value="CAK7330041.1"/>
    <property type="molecule type" value="Genomic_DNA"/>
</dbReference>
<dbReference type="InterPro" id="IPR017451">
    <property type="entry name" value="F-box-assoc_interact_dom"/>
</dbReference>
<evidence type="ECO:0000259" key="1">
    <source>
        <dbReference type="Pfam" id="PF08268"/>
    </source>
</evidence>
<comment type="caution">
    <text evidence="2">The sequence shown here is derived from an EMBL/GenBank/DDBJ whole genome shotgun (WGS) entry which is preliminary data.</text>
</comment>
<keyword evidence="3" id="KW-1185">Reference proteome</keyword>
<feature type="domain" description="F-box associated beta-propeller type 3" evidence="1">
    <location>
        <begin position="75"/>
        <end position="177"/>
    </location>
</feature>
<gene>
    <name evidence="2" type="ORF">DCAF_LOCUS7743</name>
</gene>
<organism evidence="2 3">
    <name type="scientific">Dovyalis caffra</name>
    <dbReference type="NCBI Taxonomy" id="77055"/>
    <lineage>
        <taxon>Eukaryota</taxon>
        <taxon>Viridiplantae</taxon>
        <taxon>Streptophyta</taxon>
        <taxon>Embryophyta</taxon>
        <taxon>Tracheophyta</taxon>
        <taxon>Spermatophyta</taxon>
        <taxon>Magnoliopsida</taxon>
        <taxon>eudicotyledons</taxon>
        <taxon>Gunneridae</taxon>
        <taxon>Pentapetalae</taxon>
        <taxon>rosids</taxon>
        <taxon>fabids</taxon>
        <taxon>Malpighiales</taxon>
        <taxon>Salicaceae</taxon>
        <taxon>Flacourtieae</taxon>
        <taxon>Dovyalis</taxon>
    </lineage>
</organism>
<dbReference type="Proteomes" id="UP001314170">
    <property type="component" value="Unassembled WGS sequence"/>
</dbReference>
<evidence type="ECO:0000313" key="2">
    <source>
        <dbReference type="EMBL" id="CAK7330041.1"/>
    </source>
</evidence>